<name>A0ABP4XFR6_9ACTN</name>
<feature type="region of interest" description="Disordered" evidence="1">
    <location>
        <begin position="1"/>
        <end position="21"/>
    </location>
</feature>
<keyword evidence="2" id="KW-1133">Transmembrane helix</keyword>
<sequence>MGAARDDVQPPAGDAQDESDVLRKRREIREHVYELVPSIGTRWRWYDIPYRFSRWCHSSKRQRFVPWPVRRYLERLVNFVIPFHEYARAKATPLDDPWDNLHVPGEEQIRQGGIWVAEFFPPSQYSALERALRANGWDRDRLFLRENLSNADHVSLARRRGQFSWIQLGSVVSPNSGLLVPDGWRESLPVEFSLVEITALQVGPSLTVVVAFFRLTDTGQNSLNSVWHAQHEPTFTWRGARRPSVENRSFAALRATQNERKRLHDLGRKWLSERCAGFFATTTDGQPVVDFTLFETFDPELQEAPHSLRAPLRALGMEGDPFRIFLSPAIPGCVFAPVQEIRDSEVLRNCWGVVGKYERVDQLNDQPGYGPRPRSASTFAAMFDDAIRSFILYTAGARYLRELRASYTNAQDSARELHASYRISSLKKLRRELLSPGLDLAPVARDLCAVWDKRWQQFIGIEVVGQAGPAYKGSAGIGKFSLIDNLGENVRSGFEELVADDAAYRDVLLTVATLGSSAESSRVGKIALWVALVSLAVAAITFLFADMGDNTIWTNFVKWIR</sequence>
<protein>
    <submittedName>
        <fullName evidence="3">Uncharacterized protein</fullName>
    </submittedName>
</protein>
<dbReference type="EMBL" id="BAAALS010000061">
    <property type="protein sequence ID" value="GAA1778343.1"/>
    <property type="molecule type" value="Genomic_DNA"/>
</dbReference>
<evidence type="ECO:0000256" key="1">
    <source>
        <dbReference type="SAM" id="MobiDB-lite"/>
    </source>
</evidence>
<feature type="transmembrane region" description="Helical" evidence="2">
    <location>
        <begin position="526"/>
        <end position="545"/>
    </location>
</feature>
<keyword evidence="2" id="KW-0812">Transmembrane</keyword>
<reference evidence="4" key="1">
    <citation type="journal article" date="2019" name="Int. J. Syst. Evol. Microbiol.">
        <title>The Global Catalogue of Microorganisms (GCM) 10K type strain sequencing project: providing services to taxonomists for standard genome sequencing and annotation.</title>
        <authorList>
            <consortium name="The Broad Institute Genomics Platform"/>
            <consortium name="The Broad Institute Genome Sequencing Center for Infectious Disease"/>
            <person name="Wu L."/>
            <person name="Ma J."/>
        </authorList>
    </citation>
    <scope>NUCLEOTIDE SEQUENCE [LARGE SCALE GENOMIC DNA]</scope>
    <source>
        <strain evidence="4">JCM 13249</strain>
    </source>
</reference>
<comment type="caution">
    <text evidence="3">The sequence shown here is derived from an EMBL/GenBank/DDBJ whole genome shotgun (WGS) entry which is preliminary data.</text>
</comment>
<evidence type="ECO:0000256" key="2">
    <source>
        <dbReference type="SAM" id="Phobius"/>
    </source>
</evidence>
<proteinExistence type="predicted"/>
<gene>
    <name evidence="3" type="ORF">GCM10009681_56610</name>
</gene>
<evidence type="ECO:0000313" key="3">
    <source>
        <dbReference type="EMBL" id="GAA1778343.1"/>
    </source>
</evidence>
<dbReference type="Proteomes" id="UP001500655">
    <property type="component" value="Unassembled WGS sequence"/>
</dbReference>
<organism evidence="3 4">
    <name type="scientific">Luedemannella helvata</name>
    <dbReference type="NCBI Taxonomy" id="349315"/>
    <lineage>
        <taxon>Bacteria</taxon>
        <taxon>Bacillati</taxon>
        <taxon>Actinomycetota</taxon>
        <taxon>Actinomycetes</taxon>
        <taxon>Micromonosporales</taxon>
        <taxon>Micromonosporaceae</taxon>
        <taxon>Luedemannella</taxon>
    </lineage>
</organism>
<keyword evidence="4" id="KW-1185">Reference proteome</keyword>
<keyword evidence="2" id="KW-0472">Membrane</keyword>
<accession>A0ABP4XFR6</accession>
<evidence type="ECO:0000313" key="4">
    <source>
        <dbReference type="Proteomes" id="UP001500655"/>
    </source>
</evidence>